<evidence type="ECO:0000259" key="7">
    <source>
        <dbReference type="PROSITE" id="PS51900"/>
    </source>
</evidence>
<keyword evidence="2" id="KW-0229">DNA integration</keyword>
<dbReference type="PANTHER" id="PTHR30629">
    <property type="entry name" value="PROPHAGE INTEGRASE"/>
    <property type="match status" value="1"/>
</dbReference>
<dbReference type="InterPro" id="IPR011010">
    <property type="entry name" value="DNA_brk_join_enz"/>
</dbReference>
<feature type="domain" description="Tyr recombinase" evidence="6">
    <location>
        <begin position="151"/>
        <end position="363"/>
    </location>
</feature>
<dbReference type="InterPro" id="IPR044068">
    <property type="entry name" value="CB"/>
</dbReference>
<feature type="domain" description="Core-binding (CB)" evidence="7">
    <location>
        <begin position="52"/>
        <end position="133"/>
    </location>
</feature>
<dbReference type="RefSeq" id="WP_073083093.1">
    <property type="nucleotide sequence ID" value="NZ_FQXV01000022.1"/>
</dbReference>
<accession>A0A1M5ZI50</accession>
<dbReference type="PANTHER" id="PTHR30629:SF2">
    <property type="entry name" value="PROPHAGE INTEGRASE INTS-RELATED"/>
    <property type="match status" value="1"/>
</dbReference>
<dbReference type="GO" id="GO:0015074">
    <property type="term" value="P:DNA integration"/>
    <property type="evidence" value="ECO:0007669"/>
    <property type="project" value="UniProtKB-KW"/>
</dbReference>
<reference evidence="8 9" key="1">
    <citation type="submission" date="2016-11" db="EMBL/GenBank/DDBJ databases">
        <authorList>
            <person name="Jaros S."/>
            <person name="Januszkiewicz K."/>
            <person name="Wedrychowicz H."/>
        </authorList>
    </citation>
    <scope>NUCLEOTIDE SEQUENCE [LARGE SCALE GENOMIC DNA]</scope>
    <source>
        <strain evidence="8 9">DSM 10068</strain>
    </source>
</reference>
<dbReference type="Gene3D" id="1.10.443.10">
    <property type="entry name" value="Intergrase catalytic core"/>
    <property type="match status" value="1"/>
</dbReference>
<proteinExistence type="inferred from homology"/>
<dbReference type="Pfam" id="PF22022">
    <property type="entry name" value="Phage_int_M"/>
    <property type="match status" value="1"/>
</dbReference>
<dbReference type="InterPro" id="IPR013762">
    <property type="entry name" value="Integrase-like_cat_sf"/>
</dbReference>
<dbReference type="Pfam" id="PF00589">
    <property type="entry name" value="Phage_integrase"/>
    <property type="match status" value="1"/>
</dbReference>
<evidence type="ECO:0000256" key="2">
    <source>
        <dbReference type="ARBA" id="ARBA00022908"/>
    </source>
</evidence>
<protein>
    <submittedName>
        <fullName evidence="8">Site-specific recombinase XerD</fullName>
    </submittedName>
</protein>
<name>A0A1M5ZI50_9FIRM</name>
<keyword evidence="4" id="KW-0233">DNA recombination</keyword>
<dbReference type="InterPro" id="IPR002104">
    <property type="entry name" value="Integrase_catalytic"/>
</dbReference>
<evidence type="ECO:0000256" key="3">
    <source>
        <dbReference type="ARBA" id="ARBA00023125"/>
    </source>
</evidence>
<dbReference type="Gene3D" id="1.10.150.130">
    <property type="match status" value="1"/>
</dbReference>
<evidence type="ECO:0000313" key="8">
    <source>
        <dbReference type="EMBL" id="SHI23892.1"/>
    </source>
</evidence>
<dbReference type="EMBL" id="FQXV01000022">
    <property type="protein sequence ID" value="SHI23892.1"/>
    <property type="molecule type" value="Genomic_DNA"/>
</dbReference>
<dbReference type="InterPro" id="IPR050808">
    <property type="entry name" value="Phage_Integrase"/>
</dbReference>
<dbReference type="AlphaFoldDB" id="A0A1M5ZI50"/>
<evidence type="ECO:0000313" key="9">
    <source>
        <dbReference type="Proteomes" id="UP000183995"/>
    </source>
</evidence>
<evidence type="ECO:0000256" key="4">
    <source>
        <dbReference type="ARBA" id="ARBA00023172"/>
    </source>
</evidence>
<keyword evidence="3 5" id="KW-0238">DNA-binding</keyword>
<evidence type="ECO:0000256" key="5">
    <source>
        <dbReference type="PROSITE-ProRule" id="PRU01248"/>
    </source>
</evidence>
<gene>
    <name evidence="8" type="ORF">SAMN02745823_03780</name>
</gene>
<dbReference type="CDD" id="cd01189">
    <property type="entry name" value="INT_ICEBs1_C_like"/>
    <property type="match status" value="1"/>
</dbReference>
<dbReference type="GO" id="GO:0003677">
    <property type="term" value="F:DNA binding"/>
    <property type="evidence" value="ECO:0007669"/>
    <property type="project" value="UniProtKB-UniRule"/>
</dbReference>
<dbReference type="Proteomes" id="UP000183995">
    <property type="component" value="Unassembled WGS sequence"/>
</dbReference>
<evidence type="ECO:0000256" key="1">
    <source>
        <dbReference type="ARBA" id="ARBA00008857"/>
    </source>
</evidence>
<evidence type="ECO:0000259" key="6">
    <source>
        <dbReference type="PROSITE" id="PS51898"/>
    </source>
</evidence>
<dbReference type="PROSITE" id="PS51898">
    <property type="entry name" value="TYR_RECOMBINASE"/>
    <property type="match status" value="1"/>
</dbReference>
<comment type="similarity">
    <text evidence="1">Belongs to the 'phage' integrase family.</text>
</comment>
<dbReference type="GO" id="GO:0006310">
    <property type="term" value="P:DNA recombination"/>
    <property type="evidence" value="ECO:0007669"/>
    <property type="project" value="UniProtKB-KW"/>
</dbReference>
<dbReference type="InterPro" id="IPR053876">
    <property type="entry name" value="Phage_int_M"/>
</dbReference>
<dbReference type="PROSITE" id="PS51900">
    <property type="entry name" value="CB"/>
    <property type="match status" value="1"/>
</dbReference>
<organism evidence="8 9">
    <name type="scientific">Sporobacter termitidis DSM 10068</name>
    <dbReference type="NCBI Taxonomy" id="1123282"/>
    <lineage>
        <taxon>Bacteria</taxon>
        <taxon>Bacillati</taxon>
        <taxon>Bacillota</taxon>
        <taxon>Clostridia</taxon>
        <taxon>Eubacteriales</taxon>
        <taxon>Oscillospiraceae</taxon>
        <taxon>Sporobacter</taxon>
    </lineage>
</organism>
<dbReference type="STRING" id="1123282.SAMN02745823_03780"/>
<dbReference type="OrthoDB" id="9803188at2"/>
<keyword evidence="9" id="KW-1185">Reference proteome</keyword>
<sequence>MPKQIDYAALFTKRKDGRYQAVIPGSPPKYLYDRDPRLLYDKVEAAKNPVPTLFKDVAEQWHDHHWEKIRAGTQVCYQPSFERAIDECGNSPLVDVTAGDINKVILGLKDDGKSMKTVSTQRTVFKLIFDYAILQGYTKYNPALSVSIPHGLPKSRREAPEDDVIETIRKNIDKYFGLFPMFLLYTGFRRSEALAIKWGDIDFENETITCSKALEYSGGGRPREKEPKTKAGARAVPLLSDLKSVLKRPKSVKNDEYVFPGKNGVAMPDSAFRRHWEHYCKDSGLTTVTRETRKNKKGKDYQVDIFTPTITPHQLRHAYATILYEAGIDELTAKELLGHADIATTRAIYTHLRQKKRGKANAALNEHFAANYTPLA</sequence>
<dbReference type="SUPFAM" id="SSF56349">
    <property type="entry name" value="DNA breaking-rejoining enzymes"/>
    <property type="match status" value="1"/>
</dbReference>
<dbReference type="InterPro" id="IPR010998">
    <property type="entry name" value="Integrase_recombinase_N"/>
</dbReference>